<reference evidence="1 2" key="1">
    <citation type="submission" date="2019-06" db="EMBL/GenBank/DDBJ databases">
        <title>Genome of Acinetobacter radioresistens APH1, a phenol degrading strain.</title>
        <authorList>
            <person name="Liu Y."/>
        </authorList>
    </citation>
    <scope>NUCLEOTIDE SEQUENCE [LARGE SCALE GENOMIC DNA]</scope>
    <source>
        <strain evidence="1 2">APH1</strain>
    </source>
</reference>
<dbReference type="RefSeq" id="WP_005015587.1">
    <property type="nucleotide sequence ID" value="NZ_CP027365.1"/>
</dbReference>
<dbReference type="EMBL" id="VFBM01000002">
    <property type="protein sequence ID" value="TNX93486.1"/>
    <property type="molecule type" value="Genomic_DNA"/>
</dbReference>
<dbReference type="Proteomes" id="UP000314285">
    <property type="component" value="Unassembled WGS sequence"/>
</dbReference>
<gene>
    <name evidence="1" type="ORF">FHY67_03290</name>
</gene>
<name>A0A8H2K4M5_ACIRA</name>
<accession>A0A8H2K4M5</accession>
<organism evidence="1 2">
    <name type="scientific">Acinetobacter radioresistens</name>
    <dbReference type="NCBI Taxonomy" id="40216"/>
    <lineage>
        <taxon>Bacteria</taxon>
        <taxon>Pseudomonadati</taxon>
        <taxon>Pseudomonadota</taxon>
        <taxon>Gammaproteobacteria</taxon>
        <taxon>Moraxellales</taxon>
        <taxon>Moraxellaceae</taxon>
        <taxon>Acinetobacter</taxon>
    </lineage>
</organism>
<comment type="caution">
    <text evidence="1">The sequence shown here is derived from an EMBL/GenBank/DDBJ whole genome shotgun (WGS) entry which is preliminary data.</text>
</comment>
<evidence type="ECO:0000313" key="2">
    <source>
        <dbReference type="Proteomes" id="UP000314285"/>
    </source>
</evidence>
<dbReference type="AlphaFoldDB" id="A0A8H2K4M5"/>
<sequence length="435" mass="52368">MIRDYQTEELFKAVLANLFRLVVIYSCEMIKAKKRFPDMYRWFEENNEVVAFEIRNFLREKKGNNFSIKVDSFDDMIQFDLFEDDIVYELNQYFWDFKQFHDISYNKALISELNIDQDIIEIFFYNLIDNLSSPKEYTNQFLDYYNFFNNYALSSFLSKDRVNRSIFRYFQLYAEIVSPNTQLENKAIQRKFMDLLREIPYYSIFARTSITGFSTFNTSQGKKYYSTLKTPLNFKPGTLVDNLLHFLFQHLIELFYFDFLKDDPKNFKLKLAVGKSNFLNGQRLSKYNKLYECNNIMKLLLQTWPKEQHLVYRSVEKEGSIIPVLRSIMYENFLDEYDKSIFSHNDSREKTSPNKIKRDKDARARILAFFKYLEFGFLDMGFKVKMSVDADKTDNWKIEFISNSRNSMGNFTWTWNQIKSAYSDHKKKTNLFNYE</sequence>
<evidence type="ECO:0000313" key="1">
    <source>
        <dbReference type="EMBL" id="TNX93486.1"/>
    </source>
</evidence>
<protein>
    <submittedName>
        <fullName evidence="1">Uncharacterized protein</fullName>
    </submittedName>
</protein>
<proteinExistence type="predicted"/>